<dbReference type="eggNOG" id="ENOG502SRI8">
    <property type="taxonomic scope" value="Eukaryota"/>
</dbReference>
<proteinExistence type="predicted"/>
<dbReference type="Pfam" id="PF00646">
    <property type="entry name" value="F-box"/>
    <property type="match status" value="1"/>
</dbReference>
<dbReference type="InterPro" id="IPR001810">
    <property type="entry name" value="F-box_dom"/>
</dbReference>
<dbReference type="Gene3D" id="1.20.1280.50">
    <property type="match status" value="1"/>
</dbReference>
<evidence type="ECO:0000259" key="1">
    <source>
        <dbReference type="PROSITE" id="PS50181"/>
    </source>
</evidence>
<name>A0A022Q6H7_ERYGU</name>
<dbReference type="PROSITE" id="PS50181">
    <property type="entry name" value="FBOX"/>
    <property type="match status" value="1"/>
</dbReference>
<accession>A0A022Q6H7</accession>
<dbReference type="SUPFAM" id="SSF52058">
    <property type="entry name" value="L domain-like"/>
    <property type="match status" value="1"/>
</dbReference>
<dbReference type="InterPro" id="IPR036047">
    <property type="entry name" value="F-box-like_dom_sf"/>
</dbReference>
<dbReference type="Proteomes" id="UP000030748">
    <property type="component" value="Unassembled WGS sequence"/>
</dbReference>
<dbReference type="PANTHER" id="PTHR31639">
    <property type="entry name" value="F-BOX PROTEIN-LIKE"/>
    <property type="match status" value="1"/>
</dbReference>
<dbReference type="Gene3D" id="3.80.10.10">
    <property type="entry name" value="Ribonuclease Inhibitor"/>
    <property type="match status" value="1"/>
</dbReference>
<dbReference type="InterPro" id="IPR032675">
    <property type="entry name" value="LRR_dom_sf"/>
</dbReference>
<dbReference type="PANTHER" id="PTHR31639:SF42">
    <property type="entry name" value="OS02G0160200 PROTEIN"/>
    <property type="match status" value="1"/>
</dbReference>
<dbReference type="SUPFAM" id="SSF81383">
    <property type="entry name" value="F-box domain"/>
    <property type="match status" value="1"/>
</dbReference>
<dbReference type="InterPro" id="IPR055411">
    <property type="entry name" value="LRR_FXL15/At3g58940/PEG3-like"/>
</dbReference>
<organism evidence="2 3">
    <name type="scientific">Erythranthe guttata</name>
    <name type="common">Yellow monkey flower</name>
    <name type="synonym">Mimulus guttatus</name>
    <dbReference type="NCBI Taxonomy" id="4155"/>
    <lineage>
        <taxon>Eukaryota</taxon>
        <taxon>Viridiplantae</taxon>
        <taxon>Streptophyta</taxon>
        <taxon>Embryophyta</taxon>
        <taxon>Tracheophyta</taxon>
        <taxon>Spermatophyta</taxon>
        <taxon>Magnoliopsida</taxon>
        <taxon>eudicotyledons</taxon>
        <taxon>Gunneridae</taxon>
        <taxon>Pentapetalae</taxon>
        <taxon>asterids</taxon>
        <taxon>lamiids</taxon>
        <taxon>Lamiales</taxon>
        <taxon>Phrymaceae</taxon>
        <taxon>Erythranthe</taxon>
    </lineage>
</organism>
<evidence type="ECO:0000313" key="3">
    <source>
        <dbReference type="Proteomes" id="UP000030748"/>
    </source>
</evidence>
<dbReference type="EMBL" id="KI632130">
    <property type="protein sequence ID" value="EYU24272.1"/>
    <property type="molecule type" value="Genomic_DNA"/>
</dbReference>
<protein>
    <recommendedName>
        <fullName evidence="1">F-box domain-containing protein</fullName>
    </recommendedName>
</protein>
<reference evidence="2 3" key="1">
    <citation type="journal article" date="2013" name="Proc. Natl. Acad. Sci. U.S.A.">
        <title>Fine-scale variation in meiotic recombination in Mimulus inferred from population shotgun sequencing.</title>
        <authorList>
            <person name="Hellsten U."/>
            <person name="Wright K.M."/>
            <person name="Jenkins J."/>
            <person name="Shu S."/>
            <person name="Yuan Y."/>
            <person name="Wessler S.R."/>
            <person name="Schmutz J."/>
            <person name="Willis J.H."/>
            <person name="Rokhsar D.S."/>
        </authorList>
    </citation>
    <scope>NUCLEOTIDE SEQUENCE [LARGE SCALE GENOMIC DNA]</scope>
    <source>
        <strain evidence="3">cv. DUN x IM62</strain>
    </source>
</reference>
<sequence>MKRAKGGDCSNSTDRISDLPEGILQRIFYFLSQKEAVRTSLLSKSWRNNWCTRPNLFLSDATFKDNKHEFVSVVDNALRRYRDQRMCVEIFHLCTSLDYSDSESVTILDKWIRAVRNMGVKKFRLSNFSKRKRSRVVEVPSGVFEAESLQGLHLNRFKLDEKSIERIVLFKHLKTLCLVQISVHEEVFHKVISCCPMIETLEVTRCKRLKTIKVSDLHNLTNFTFSMCGCPPSKKLHTIEIHTPSIKTVKISEGNIRWFHKGADFRNLQDLTLWGVDSSLEHLSSCKFPNLESLSLLWCDRMEEIKLFIDAPNIRKFDFIGDSVPSISFATTSSKWDCSVIHVRYDISDLTSLWFLKLKELLNCGGELHELEVRFIFASVSFKRRDYYLSSKKRRRLPLRRERGDGKDRVSVEDSNAERERKRILAVVVARAG</sequence>
<keyword evidence="3" id="KW-1185">Reference proteome</keyword>
<dbReference type="Pfam" id="PF24758">
    <property type="entry name" value="LRR_At5g56370"/>
    <property type="match status" value="1"/>
</dbReference>
<feature type="domain" description="F-box" evidence="1">
    <location>
        <begin position="13"/>
        <end position="66"/>
    </location>
</feature>
<gene>
    <name evidence="2" type="ORF">MIMGU_mgv1a021680mg</name>
</gene>
<evidence type="ECO:0000313" key="2">
    <source>
        <dbReference type="EMBL" id="EYU24272.1"/>
    </source>
</evidence>
<dbReference type="AlphaFoldDB" id="A0A022Q6H7"/>